<feature type="domain" description="YjeF C-terminal" evidence="20">
    <location>
        <begin position="232"/>
        <end position="501"/>
    </location>
</feature>
<evidence type="ECO:0000256" key="14">
    <source>
        <dbReference type="ARBA" id="ARBA00025153"/>
    </source>
</evidence>
<evidence type="ECO:0000256" key="16">
    <source>
        <dbReference type="ARBA" id="ARBA00049209"/>
    </source>
</evidence>
<dbReference type="GeneID" id="77135837"/>
<dbReference type="GO" id="GO:0110051">
    <property type="term" value="P:metabolite repair"/>
    <property type="evidence" value="ECO:0007669"/>
    <property type="project" value="TreeGrafter"/>
</dbReference>
<feature type="binding site" evidence="18">
    <location>
        <begin position="60"/>
        <end position="64"/>
    </location>
    <ligand>
        <name>(6S)-NADPHX</name>
        <dbReference type="ChEBI" id="CHEBI:64076"/>
    </ligand>
</feature>
<feature type="binding site" evidence="18">
    <location>
        <position position="167"/>
    </location>
    <ligand>
        <name>K(+)</name>
        <dbReference type="ChEBI" id="CHEBI:29103"/>
    </ligand>
</feature>
<dbReference type="GO" id="GO:0052856">
    <property type="term" value="F:NAD(P)HX epimerase activity"/>
    <property type="evidence" value="ECO:0007669"/>
    <property type="project" value="UniProtKB-UniRule"/>
</dbReference>
<dbReference type="eggNOG" id="COG0063">
    <property type="taxonomic scope" value="Bacteria"/>
</dbReference>
<comment type="function">
    <text evidence="14 19">Bifunctional enzyme that catalyzes the epimerization of the S- and R-forms of NAD(P)HX and the dehydration of the S-form of NAD(P)HX at the expense of ADP, which is converted to AMP. This allows the repair of both epimers of NAD(P)HX, a damaged form of NAD(P)H that is a result of enzymatic or heat-dependent hydration.</text>
</comment>
<comment type="catalytic activity">
    <reaction evidence="1 18 19">
        <text>(6R)-NADHX = (6S)-NADHX</text>
        <dbReference type="Rhea" id="RHEA:32215"/>
        <dbReference type="ChEBI" id="CHEBI:64074"/>
        <dbReference type="ChEBI" id="CHEBI:64075"/>
        <dbReference type="EC" id="5.1.99.6"/>
    </reaction>
</comment>
<dbReference type="OrthoDB" id="9806925at2"/>
<evidence type="ECO:0000256" key="13">
    <source>
        <dbReference type="ARBA" id="ARBA00023268"/>
    </source>
</evidence>
<sequence>MNALYSIDAIRTIERSALADLPKGTLMQRAGSEAASLAMHMLAKSADTKKEVLVLAGPGNNGGDALEMATILANDGVAVSVLLVANRKKQSEEAILARKKAVKSPVHWEDALSLKTTLESIRSKKWALVVDGMFGIGLKEALTGNRQKLVEIVNTFKCPILALDVPSGLNANTGNIVGKEEIAVHATDTITFIADKPGLHTRKGRDCAGRVHVVTLDVDRKYFPETRCWLNSPDLFESCLKPRPEDSHKGSYGRIAIVGGTQGMSGAPVLAAKAALFSGAGLCYAIYLKNPPAYDPVSPEIMFRAAHQFDFATDVIVTGPGLGKSGAARDIVIKTIEAHTPIVLDADALNILSENGAIAQMLSERDSPTIITPHPLEAARLLKTTSDVIQANRLEAARELARRFKAVAVLKGSGTVIASPDGKTVINPTGNPALATAGTGDVLSGITGALIAQGWPAWEATLAAVWLHGKAADTLALRRHGPIGTVAGELAPEVRLQLNLLVKRKT</sequence>
<feature type="binding site" evidence="17">
    <location>
        <position position="440"/>
    </location>
    <ligand>
        <name>AMP</name>
        <dbReference type="ChEBI" id="CHEBI:456215"/>
    </ligand>
</feature>
<keyword evidence="7 17" id="KW-0067">ATP-binding</keyword>
<evidence type="ECO:0000256" key="10">
    <source>
        <dbReference type="ARBA" id="ARBA00023027"/>
    </source>
</evidence>
<dbReference type="InterPro" id="IPR036652">
    <property type="entry name" value="YjeF_N_dom_sf"/>
</dbReference>
<dbReference type="NCBIfam" id="TIGR00197">
    <property type="entry name" value="yjeF_nterm"/>
    <property type="match status" value="1"/>
</dbReference>
<dbReference type="HAMAP" id="MF_01965">
    <property type="entry name" value="NADHX_dehydratase"/>
    <property type="match status" value="1"/>
</dbReference>
<comment type="similarity">
    <text evidence="4 19">In the C-terminal section; belongs to the NnrD/CARKD family.</text>
</comment>
<feature type="binding site" evidence="17">
    <location>
        <begin position="411"/>
        <end position="415"/>
    </location>
    <ligand>
        <name>AMP</name>
        <dbReference type="ChEBI" id="CHEBI:456215"/>
    </ligand>
</feature>
<dbReference type="SUPFAM" id="SSF64153">
    <property type="entry name" value="YjeF N-terminal domain-like"/>
    <property type="match status" value="1"/>
</dbReference>
<evidence type="ECO:0000256" key="17">
    <source>
        <dbReference type="HAMAP-Rule" id="MF_01965"/>
    </source>
</evidence>
<gene>
    <name evidence="18" type="primary">nnrE</name>
    <name evidence="17" type="synonym">nnrD</name>
    <name evidence="22" type="ORF">OFBG_00265</name>
</gene>
<comment type="function">
    <text evidence="17">Catalyzes the dehydration of the S-form of NAD(P)HX at the expense of ADP, which is converted to AMP. Together with NAD(P)HX epimerase, which catalyzes the epimerization of the S- and R-forms, the enzyme allows the repair of both epimers of NAD(P)HX, a damaged form of NAD(P)H that is a result of enzymatic or heat-dependent hydration.</text>
</comment>
<evidence type="ECO:0000256" key="11">
    <source>
        <dbReference type="ARBA" id="ARBA00023235"/>
    </source>
</evidence>
<dbReference type="PANTHER" id="PTHR12592">
    <property type="entry name" value="ATP-DEPENDENT (S)-NAD(P)H-HYDRATE DEHYDRATASE FAMILY MEMBER"/>
    <property type="match status" value="1"/>
</dbReference>
<protein>
    <recommendedName>
        <fullName evidence="19">Bifunctional NAD(P)H-hydrate repair enzyme</fullName>
    </recommendedName>
    <alternativeName>
        <fullName evidence="19">Nicotinamide nucleotide repair protein</fullName>
    </alternativeName>
    <domain>
        <recommendedName>
            <fullName evidence="19">ADP-dependent (S)-NAD(P)H-hydrate dehydratase</fullName>
            <ecNumber evidence="19">4.2.1.136</ecNumber>
        </recommendedName>
        <alternativeName>
            <fullName evidence="19">ADP-dependent NAD(P)HX dehydratase</fullName>
        </alternativeName>
    </domain>
    <domain>
        <recommendedName>
            <fullName evidence="19">NAD(P)H-hydrate epimerase</fullName>
            <ecNumber evidence="19">5.1.99.6</ecNumber>
        </recommendedName>
    </domain>
</protein>
<proteinExistence type="inferred from homology"/>
<dbReference type="Gene3D" id="3.40.50.10260">
    <property type="entry name" value="YjeF N-terminal domain"/>
    <property type="match status" value="1"/>
</dbReference>
<evidence type="ECO:0000256" key="19">
    <source>
        <dbReference type="PIRNR" id="PIRNR017184"/>
    </source>
</evidence>
<reference evidence="22 23" key="1">
    <citation type="submission" date="2009-02" db="EMBL/GenBank/DDBJ databases">
        <title>The Genome Sequence of Oxalobacter formigenes OXCC13.</title>
        <authorList>
            <consortium name="The Broad Institute Genome Sequencing Platform"/>
            <person name="Ward D."/>
            <person name="Young S.K."/>
            <person name="Kodira C.D."/>
            <person name="Zeng Q."/>
            <person name="Koehrsen M."/>
            <person name="Alvarado L."/>
            <person name="Berlin A."/>
            <person name="Borenstein D."/>
            <person name="Chen Z."/>
            <person name="Engels R."/>
            <person name="Freedman E."/>
            <person name="Gellesch M."/>
            <person name="Goldberg J."/>
            <person name="Griggs A."/>
            <person name="Gujja S."/>
            <person name="Heiman D."/>
            <person name="Hepburn T."/>
            <person name="Howarth C."/>
            <person name="Jen D."/>
            <person name="Larson L."/>
            <person name="Lewis B."/>
            <person name="Mehta T."/>
            <person name="Park D."/>
            <person name="Pearson M."/>
            <person name="Roberts A."/>
            <person name="Saif S."/>
            <person name="Shea T."/>
            <person name="Shenoy N."/>
            <person name="Sisk P."/>
            <person name="Stolte C."/>
            <person name="Sykes S."/>
            <person name="Walk T."/>
            <person name="White J."/>
            <person name="Yandava C."/>
            <person name="Allison M.J."/>
            <person name="Lander E."/>
            <person name="Nusbaum C."/>
            <person name="Galagan J."/>
            <person name="Birren B."/>
        </authorList>
    </citation>
    <scope>NUCLEOTIDE SEQUENCE [LARGE SCALE GENOMIC DNA]</scope>
    <source>
        <strain evidence="22 23">OXCC13</strain>
    </source>
</reference>
<dbReference type="HOGENOM" id="CLU_024853_4_3_4"/>
<feature type="domain" description="YjeF N-terminal" evidence="21">
    <location>
        <begin position="10"/>
        <end position="224"/>
    </location>
</feature>
<evidence type="ECO:0000256" key="9">
    <source>
        <dbReference type="ARBA" id="ARBA00022958"/>
    </source>
</evidence>
<evidence type="ECO:0000256" key="6">
    <source>
        <dbReference type="ARBA" id="ARBA00022741"/>
    </source>
</evidence>
<dbReference type="SUPFAM" id="SSF53613">
    <property type="entry name" value="Ribokinase-like"/>
    <property type="match status" value="1"/>
</dbReference>
<keyword evidence="5 18" id="KW-0479">Metal-binding</keyword>
<dbReference type="GO" id="GO:0005524">
    <property type="term" value="F:ATP binding"/>
    <property type="evidence" value="ECO:0007669"/>
    <property type="project" value="UniProtKB-UniRule"/>
</dbReference>
<dbReference type="NCBIfam" id="TIGR00196">
    <property type="entry name" value="yjeF_cterm"/>
    <property type="match status" value="1"/>
</dbReference>
<dbReference type="InterPro" id="IPR004443">
    <property type="entry name" value="YjeF_N_dom"/>
</dbReference>
<evidence type="ECO:0000259" key="21">
    <source>
        <dbReference type="PROSITE" id="PS51385"/>
    </source>
</evidence>
<feature type="binding site" evidence="17">
    <location>
        <position position="267"/>
    </location>
    <ligand>
        <name>(6S)-NADPHX</name>
        <dbReference type="ChEBI" id="CHEBI:64076"/>
    </ligand>
</feature>
<keyword evidence="10 17" id="KW-0520">NAD</keyword>
<accession>C3X7R1</accession>
<dbReference type="PROSITE" id="PS51385">
    <property type="entry name" value="YJEF_N"/>
    <property type="match status" value="1"/>
</dbReference>
<dbReference type="PANTHER" id="PTHR12592:SF0">
    <property type="entry name" value="ATP-DEPENDENT (S)-NAD(P)H-HYDRATE DEHYDRATASE"/>
    <property type="match status" value="1"/>
</dbReference>
<dbReference type="Pfam" id="PF03853">
    <property type="entry name" value="YjeF_N"/>
    <property type="match status" value="1"/>
</dbReference>
<dbReference type="GO" id="GO:0046872">
    <property type="term" value="F:metal ion binding"/>
    <property type="evidence" value="ECO:0007669"/>
    <property type="project" value="UniProtKB-UniRule"/>
</dbReference>
<comment type="function">
    <text evidence="18">Catalyzes the epimerization of the S- and R-forms of NAD(P)HX, a damaged form of NAD(P)H that is a result of enzymatic or heat-dependent hydration. This is a prerequisite for the S-specific NAD(P)H-hydrate dehydratase to allow the repair of both epimers of NAD(P)HX.</text>
</comment>
<evidence type="ECO:0000313" key="23">
    <source>
        <dbReference type="Proteomes" id="UP000005089"/>
    </source>
</evidence>
<comment type="similarity">
    <text evidence="17">Belongs to the NnrD/CARKD family.</text>
</comment>
<dbReference type="Gene3D" id="3.40.1190.20">
    <property type="match status" value="1"/>
</dbReference>
<dbReference type="HAMAP" id="MF_01966">
    <property type="entry name" value="NADHX_epimerase"/>
    <property type="match status" value="1"/>
</dbReference>
<dbReference type="InterPro" id="IPR000631">
    <property type="entry name" value="CARKD"/>
</dbReference>
<evidence type="ECO:0000256" key="4">
    <source>
        <dbReference type="ARBA" id="ARBA00009524"/>
    </source>
</evidence>
<feature type="binding site" evidence="18">
    <location>
        <position position="61"/>
    </location>
    <ligand>
        <name>K(+)</name>
        <dbReference type="ChEBI" id="CHEBI:29103"/>
    </ligand>
</feature>
<comment type="cofactor">
    <cofactor evidence="17">
        <name>Mg(2+)</name>
        <dbReference type="ChEBI" id="CHEBI:18420"/>
    </cofactor>
</comment>
<comment type="cofactor">
    <cofactor evidence="18 19">
        <name>K(+)</name>
        <dbReference type="ChEBI" id="CHEBI:29103"/>
    </cofactor>
    <text evidence="18 19">Binds 1 potassium ion per subunit.</text>
</comment>
<evidence type="ECO:0000256" key="5">
    <source>
        <dbReference type="ARBA" id="ARBA00022723"/>
    </source>
</evidence>
<dbReference type="GO" id="GO:0046496">
    <property type="term" value="P:nicotinamide nucleotide metabolic process"/>
    <property type="evidence" value="ECO:0007669"/>
    <property type="project" value="UniProtKB-UniRule"/>
</dbReference>
<dbReference type="PIRSF" id="PIRSF017184">
    <property type="entry name" value="Nnr"/>
    <property type="match status" value="1"/>
</dbReference>
<comment type="catalytic activity">
    <reaction evidence="15 17 19">
        <text>(6S)-NADHX + ADP = AMP + phosphate + NADH + H(+)</text>
        <dbReference type="Rhea" id="RHEA:32223"/>
        <dbReference type="ChEBI" id="CHEBI:15378"/>
        <dbReference type="ChEBI" id="CHEBI:43474"/>
        <dbReference type="ChEBI" id="CHEBI:57945"/>
        <dbReference type="ChEBI" id="CHEBI:64074"/>
        <dbReference type="ChEBI" id="CHEBI:456215"/>
        <dbReference type="ChEBI" id="CHEBI:456216"/>
        <dbReference type="EC" id="4.2.1.136"/>
    </reaction>
</comment>
<feature type="binding site" evidence="17">
    <location>
        <position position="441"/>
    </location>
    <ligand>
        <name>(6S)-NADPHX</name>
        <dbReference type="ChEBI" id="CHEBI:64076"/>
    </ligand>
</feature>
<feature type="binding site" evidence="17">
    <location>
        <position position="374"/>
    </location>
    <ligand>
        <name>(6S)-NADPHX</name>
        <dbReference type="ChEBI" id="CHEBI:64076"/>
    </ligand>
</feature>
<keyword evidence="13" id="KW-0511">Multifunctional enzyme</keyword>
<comment type="catalytic activity">
    <reaction evidence="2 18 19">
        <text>(6R)-NADPHX = (6S)-NADPHX</text>
        <dbReference type="Rhea" id="RHEA:32227"/>
        <dbReference type="ChEBI" id="CHEBI:64076"/>
        <dbReference type="ChEBI" id="CHEBI:64077"/>
        <dbReference type="EC" id="5.1.99.6"/>
    </reaction>
</comment>
<evidence type="ECO:0000256" key="2">
    <source>
        <dbReference type="ARBA" id="ARBA00000909"/>
    </source>
</evidence>
<evidence type="ECO:0000256" key="1">
    <source>
        <dbReference type="ARBA" id="ARBA00000013"/>
    </source>
</evidence>
<keyword evidence="6 17" id="KW-0547">Nucleotide-binding</keyword>
<comment type="caution">
    <text evidence="18">Lacks conserved residue(s) required for the propagation of feature annotation.</text>
</comment>
<dbReference type="InterPro" id="IPR029056">
    <property type="entry name" value="Ribokinase-like"/>
</dbReference>
<name>C3X7R1_OXAFO</name>
<keyword evidence="8 17" id="KW-0521">NADP</keyword>
<evidence type="ECO:0000256" key="15">
    <source>
        <dbReference type="ARBA" id="ARBA00048238"/>
    </source>
</evidence>
<dbReference type="Pfam" id="PF01256">
    <property type="entry name" value="Carb_kinase"/>
    <property type="match status" value="1"/>
</dbReference>
<evidence type="ECO:0000259" key="20">
    <source>
        <dbReference type="PROSITE" id="PS51383"/>
    </source>
</evidence>
<evidence type="ECO:0000256" key="8">
    <source>
        <dbReference type="ARBA" id="ARBA00022857"/>
    </source>
</evidence>
<evidence type="ECO:0000256" key="12">
    <source>
        <dbReference type="ARBA" id="ARBA00023239"/>
    </source>
</evidence>
<dbReference type="CDD" id="cd01171">
    <property type="entry name" value="YXKO-related"/>
    <property type="match status" value="1"/>
</dbReference>
<evidence type="ECO:0000256" key="7">
    <source>
        <dbReference type="ARBA" id="ARBA00022840"/>
    </source>
</evidence>
<keyword evidence="11 18" id="KW-0413">Isomerase</keyword>
<dbReference type="EC" id="4.2.1.136" evidence="19"/>
<dbReference type="eggNOG" id="COG0062">
    <property type="taxonomic scope" value="Bacteria"/>
</dbReference>
<comment type="subunit">
    <text evidence="17">Homotetramer.</text>
</comment>
<evidence type="ECO:0000313" key="22">
    <source>
        <dbReference type="EMBL" id="EEO29237.1"/>
    </source>
</evidence>
<dbReference type="AlphaFoldDB" id="C3X7R1"/>
<comment type="similarity">
    <text evidence="3 19">In the N-terminal section; belongs to the NnrE/AIBP family.</text>
</comment>
<dbReference type="GO" id="GO:0052855">
    <property type="term" value="F:ADP-dependent NAD(P)H-hydrate dehydratase activity"/>
    <property type="evidence" value="ECO:0007669"/>
    <property type="project" value="UniProtKB-UniRule"/>
</dbReference>
<dbReference type="STRING" id="847.BRW83_2012"/>
<keyword evidence="12 17" id="KW-0456">Lyase</keyword>
<feature type="binding site" evidence="18">
    <location>
        <position position="164"/>
    </location>
    <ligand>
        <name>(6S)-NADPHX</name>
        <dbReference type="ChEBI" id="CHEBI:64076"/>
    </ligand>
</feature>
<dbReference type="InterPro" id="IPR030677">
    <property type="entry name" value="Nnr"/>
</dbReference>
<evidence type="ECO:0000256" key="18">
    <source>
        <dbReference type="HAMAP-Rule" id="MF_01966"/>
    </source>
</evidence>
<comment type="similarity">
    <text evidence="18">Belongs to the NnrE/AIBP family.</text>
</comment>
<feature type="binding site" evidence="18">
    <location>
        <position position="131"/>
    </location>
    <ligand>
        <name>K(+)</name>
        <dbReference type="ChEBI" id="CHEBI:29103"/>
    </ligand>
</feature>
<organism evidence="22 23">
    <name type="scientific">Oxalobacter formigenes OXCC13</name>
    <dbReference type="NCBI Taxonomy" id="556269"/>
    <lineage>
        <taxon>Bacteria</taxon>
        <taxon>Pseudomonadati</taxon>
        <taxon>Pseudomonadota</taxon>
        <taxon>Betaproteobacteria</taxon>
        <taxon>Burkholderiales</taxon>
        <taxon>Oxalobacteraceae</taxon>
        <taxon>Oxalobacter</taxon>
    </lineage>
</organism>
<keyword evidence="9 18" id="KW-0630">Potassium</keyword>
<feature type="binding site" evidence="18">
    <location>
        <begin position="135"/>
        <end position="141"/>
    </location>
    <ligand>
        <name>(6S)-NADPHX</name>
        <dbReference type="ChEBI" id="CHEBI:64076"/>
    </ligand>
</feature>
<dbReference type="EC" id="5.1.99.6" evidence="19"/>
<comment type="catalytic activity">
    <reaction evidence="16 17 19">
        <text>(6S)-NADPHX + ADP = AMP + phosphate + NADPH + H(+)</text>
        <dbReference type="Rhea" id="RHEA:32235"/>
        <dbReference type="ChEBI" id="CHEBI:15378"/>
        <dbReference type="ChEBI" id="CHEBI:43474"/>
        <dbReference type="ChEBI" id="CHEBI:57783"/>
        <dbReference type="ChEBI" id="CHEBI:64076"/>
        <dbReference type="ChEBI" id="CHEBI:456215"/>
        <dbReference type="ChEBI" id="CHEBI:456216"/>
        <dbReference type="EC" id="4.2.1.136"/>
    </reaction>
</comment>
<evidence type="ECO:0000256" key="3">
    <source>
        <dbReference type="ARBA" id="ARBA00006001"/>
    </source>
</evidence>
<feature type="binding site" evidence="17">
    <location>
        <position position="321"/>
    </location>
    <ligand>
        <name>(6S)-NADPHX</name>
        <dbReference type="ChEBI" id="CHEBI:64076"/>
    </ligand>
</feature>
<keyword evidence="23" id="KW-1185">Reference proteome</keyword>
<dbReference type="EMBL" id="GG658170">
    <property type="protein sequence ID" value="EEO29237.1"/>
    <property type="molecule type" value="Genomic_DNA"/>
</dbReference>
<dbReference type="RefSeq" id="WP_005879581.1">
    <property type="nucleotide sequence ID" value="NZ_CP019430.1"/>
</dbReference>
<dbReference type="PROSITE" id="PS51383">
    <property type="entry name" value="YJEF_C_3"/>
    <property type="match status" value="1"/>
</dbReference>
<dbReference type="Proteomes" id="UP000005089">
    <property type="component" value="Unassembled WGS sequence"/>
</dbReference>